<dbReference type="SUPFAM" id="SSF51430">
    <property type="entry name" value="NAD(P)-linked oxidoreductase"/>
    <property type="match status" value="1"/>
</dbReference>
<evidence type="ECO:0000259" key="1">
    <source>
        <dbReference type="Pfam" id="PF00248"/>
    </source>
</evidence>
<evidence type="ECO:0000313" key="3">
    <source>
        <dbReference type="Proteomes" id="UP001500393"/>
    </source>
</evidence>
<protein>
    <submittedName>
        <fullName evidence="2">Aldo/keto reductase</fullName>
    </submittedName>
</protein>
<keyword evidence="3" id="KW-1185">Reference proteome</keyword>
<dbReference type="CDD" id="cd19162">
    <property type="entry name" value="AKR_FDH"/>
    <property type="match status" value="1"/>
</dbReference>
<dbReference type="Pfam" id="PF00248">
    <property type="entry name" value="Aldo_ket_red"/>
    <property type="match status" value="1"/>
</dbReference>
<reference evidence="3" key="1">
    <citation type="journal article" date="2019" name="Int. J. Syst. Evol. Microbiol.">
        <title>The Global Catalogue of Microorganisms (GCM) 10K type strain sequencing project: providing services to taxonomists for standard genome sequencing and annotation.</title>
        <authorList>
            <consortium name="The Broad Institute Genomics Platform"/>
            <consortium name="The Broad Institute Genome Sequencing Center for Infectious Disease"/>
            <person name="Wu L."/>
            <person name="Ma J."/>
        </authorList>
    </citation>
    <scope>NUCLEOTIDE SEQUENCE [LARGE SCALE GENOMIC DNA]</scope>
    <source>
        <strain evidence="3">JCM 14969</strain>
    </source>
</reference>
<dbReference type="InterPro" id="IPR023210">
    <property type="entry name" value="NADP_OxRdtase_dom"/>
</dbReference>
<dbReference type="Proteomes" id="UP001500393">
    <property type="component" value="Unassembled WGS sequence"/>
</dbReference>
<dbReference type="PANTHER" id="PTHR42686:SF1">
    <property type="entry name" value="GH17980P-RELATED"/>
    <property type="match status" value="1"/>
</dbReference>
<dbReference type="InterPro" id="IPR044477">
    <property type="entry name" value="FDH-like"/>
</dbReference>
<accession>A0ABP4MVH2</accession>
<organism evidence="2 3">
    <name type="scientific">Kribbella sancticallisti</name>
    <dbReference type="NCBI Taxonomy" id="460087"/>
    <lineage>
        <taxon>Bacteria</taxon>
        <taxon>Bacillati</taxon>
        <taxon>Actinomycetota</taxon>
        <taxon>Actinomycetes</taxon>
        <taxon>Propionibacteriales</taxon>
        <taxon>Kribbellaceae</taxon>
        <taxon>Kribbella</taxon>
    </lineage>
</organism>
<gene>
    <name evidence="2" type="ORF">GCM10009789_00430</name>
</gene>
<dbReference type="EMBL" id="BAAAOS010000001">
    <property type="protein sequence ID" value="GAA1550564.1"/>
    <property type="molecule type" value="Genomic_DNA"/>
</dbReference>
<dbReference type="PANTHER" id="PTHR42686">
    <property type="entry name" value="GH17980P-RELATED"/>
    <property type="match status" value="1"/>
</dbReference>
<dbReference type="InterPro" id="IPR036812">
    <property type="entry name" value="NAD(P)_OxRdtase_dom_sf"/>
</dbReference>
<sequence>MPGPLGLGTAPVAGAEPGDEARAAATLEAAIEAGIDYFDTAPLYGAGAAERRLGAVLAGLPRSSYRVSTKAGRRVVDETARRVEYDFSRDGIARSVEDSLTRLGLDRVDIVHLHDPDQHERQAMDEAYPVLDGLRAQGVIGAIGIGMNSAAMPARFVRETGIDVVLIAGRYTLLDRSAADDLLVAASDRGVAVIAGGVFNSGVLADPAARPTYDYRPAPAAILARAERMAAICASYDVPLKTAAMRFPATHPAVGSVLVGCSTAAEVRENVALWSRPVPAGLWEALAVSGGGGVGGLSTF</sequence>
<proteinExistence type="predicted"/>
<name>A0ABP4MVH2_9ACTN</name>
<evidence type="ECO:0000313" key="2">
    <source>
        <dbReference type="EMBL" id="GAA1550564.1"/>
    </source>
</evidence>
<dbReference type="RefSeq" id="WP_344208391.1">
    <property type="nucleotide sequence ID" value="NZ_BAAAOS010000001.1"/>
</dbReference>
<comment type="caution">
    <text evidence="2">The sequence shown here is derived from an EMBL/GenBank/DDBJ whole genome shotgun (WGS) entry which is preliminary data.</text>
</comment>
<dbReference type="InterPro" id="IPR020471">
    <property type="entry name" value="AKR"/>
</dbReference>
<dbReference type="Gene3D" id="3.20.20.100">
    <property type="entry name" value="NADP-dependent oxidoreductase domain"/>
    <property type="match status" value="1"/>
</dbReference>
<feature type="domain" description="NADP-dependent oxidoreductase" evidence="1">
    <location>
        <begin position="4"/>
        <end position="279"/>
    </location>
</feature>